<keyword evidence="2" id="KW-0472">Membrane</keyword>
<sequence>MGTTLTPDFWKLFAVLLVIAMAVTFVVSAVLDALTLRMLRRRAAHGRSPGTRATDVSHRSGRTPVRH</sequence>
<proteinExistence type="predicted"/>
<dbReference type="GeneID" id="97402584"/>
<gene>
    <name evidence="3" type="ORF">STRTUCAR8_08227</name>
</gene>
<dbReference type="PATRIC" id="fig|698760.3.peg.2179"/>
<keyword evidence="2" id="KW-1133">Transmembrane helix</keyword>
<organism evidence="3 4">
    <name type="scientific">Streptomyces turgidiscabies (strain Car8)</name>
    <dbReference type="NCBI Taxonomy" id="698760"/>
    <lineage>
        <taxon>Bacteria</taxon>
        <taxon>Bacillati</taxon>
        <taxon>Actinomycetota</taxon>
        <taxon>Actinomycetes</taxon>
        <taxon>Kitasatosporales</taxon>
        <taxon>Streptomycetaceae</taxon>
        <taxon>Streptomyces</taxon>
    </lineage>
</organism>
<feature type="region of interest" description="Disordered" evidence="1">
    <location>
        <begin position="43"/>
        <end position="67"/>
    </location>
</feature>
<accession>L7FD02</accession>
<reference evidence="3 4" key="1">
    <citation type="journal article" date="2011" name="Plasmid">
        <title>Streptomyces turgidiscabies Car8 contains a modular pathogenicity island that shares virulence genes with other actinobacterial plant pathogens.</title>
        <authorList>
            <person name="Huguet-Tapia J.C."/>
            <person name="Badger J.H."/>
            <person name="Loria R."/>
            <person name="Pettis G.S."/>
        </authorList>
    </citation>
    <scope>NUCLEOTIDE SEQUENCE [LARGE SCALE GENOMIC DNA]</scope>
    <source>
        <strain evidence="3 4">Car8</strain>
    </source>
</reference>
<evidence type="ECO:0000313" key="3">
    <source>
        <dbReference type="EMBL" id="ELP69127.1"/>
    </source>
</evidence>
<dbReference type="RefSeq" id="WP_006375644.1">
    <property type="nucleotide sequence ID" value="NZ_AEJB01000172.1"/>
</dbReference>
<feature type="transmembrane region" description="Helical" evidence="2">
    <location>
        <begin position="12"/>
        <end position="34"/>
    </location>
</feature>
<keyword evidence="2" id="KW-0812">Transmembrane</keyword>
<comment type="caution">
    <text evidence="3">The sequence shown here is derived from an EMBL/GenBank/DDBJ whole genome shotgun (WGS) entry which is preliminary data.</text>
</comment>
<evidence type="ECO:0000313" key="4">
    <source>
        <dbReference type="Proteomes" id="UP000010931"/>
    </source>
</evidence>
<keyword evidence="4" id="KW-1185">Reference proteome</keyword>
<dbReference type="AlphaFoldDB" id="L7FD02"/>
<dbReference type="Proteomes" id="UP000010931">
    <property type="component" value="Unassembled WGS sequence"/>
</dbReference>
<evidence type="ECO:0000256" key="2">
    <source>
        <dbReference type="SAM" id="Phobius"/>
    </source>
</evidence>
<name>L7FD02_STRT8</name>
<evidence type="ECO:0000256" key="1">
    <source>
        <dbReference type="SAM" id="MobiDB-lite"/>
    </source>
</evidence>
<dbReference type="EMBL" id="AEJB01000172">
    <property type="protein sequence ID" value="ELP69127.1"/>
    <property type="molecule type" value="Genomic_DNA"/>
</dbReference>
<protein>
    <submittedName>
        <fullName evidence="3">Uncharacterized protein</fullName>
    </submittedName>
</protein>